<protein>
    <recommendedName>
        <fullName evidence="4 6">Signal peptidase I</fullName>
        <ecNumber evidence="4 6">3.4.21.89</ecNumber>
    </recommendedName>
</protein>
<keyword evidence="9" id="KW-1185">Reference proteome</keyword>
<dbReference type="EMBL" id="JASJEX010000001">
    <property type="protein sequence ID" value="MDJ1129023.1"/>
    <property type="molecule type" value="Genomic_DNA"/>
</dbReference>
<dbReference type="InterPro" id="IPR019533">
    <property type="entry name" value="Peptidase_S26"/>
</dbReference>
<dbReference type="PROSITE" id="PS00760">
    <property type="entry name" value="SPASE_I_2"/>
    <property type="match status" value="1"/>
</dbReference>
<name>A0ABT6ZIZ2_9ACTN</name>
<evidence type="ECO:0000256" key="1">
    <source>
        <dbReference type="ARBA" id="ARBA00000677"/>
    </source>
</evidence>
<dbReference type="SUPFAM" id="SSF51306">
    <property type="entry name" value="LexA/Signal peptidase"/>
    <property type="match status" value="1"/>
</dbReference>
<accession>A0ABT6ZIZ2</accession>
<keyword evidence="6" id="KW-0812">Transmembrane</keyword>
<dbReference type="InterPro" id="IPR019757">
    <property type="entry name" value="Pept_S26A_signal_pept_1_Lys-AS"/>
</dbReference>
<comment type="subcellular location">
    <subcellularLocation>
        <location evidence="2">Cell membrane</location>
        <topology evidence="2">Single-pass type II membrane protein</topology>
    </subcellularLocation>
    <subcellularLocation>
        <location evidence="6">Membrane</location>
        <topology evidence="6">Single-pass type II membrane protein</topology>
    </subcellularLocation>
</comment>
<dbReference type="PRINTS" id="PR00727">
    <property type="entry name" value="LEADERPTASE"/>
</dbReference>
<keyword evidence="6" id="KW-0472">Membrane</keyword>
<evidence type="ECO:0000259" key="7">
    <source>
        <dbReference type="Pfam" id="PF10502"/>
    </source>
</evidence>
<dbReference type="RefSeq" id="WP_283712655.1">
    <property type="nucleotide sequence ID" value="NZ_JASJEW010000001.1"/>
</dbReference>
<evidence type="ECO:0000256" key="3">
    <source>
        <dbReference type="ARBA" id="ARBA00009370"/>
    </source>
</evidence>
<proteinExistence type="inferred from homology"/>
<dbReference type="GO" id="GO:0009003">
    <property type="term" value="F:signal peptidase activity"/>
    <property type="evidence" value="ECO:0007669"/>
    <property type="project" value="UniProtKB-EC"/>
</dbReference>
<evidence type="ECO:0000256" key="6">
    <source>
        <dbReference type="RuleBase" id="RU362042"/>
    </source>
</evidence>
<dbReference type="InterPro" id="IPR036286">
    <property type="entry name" value="LexA/Signal_pep-like_sf"/>
</dbReference>
<dbReference type="Gene3D" id="2.10.109.10">
    <property type="entry name" value="Umud Fragment, subunit A"/>
    <property type="match status" value="1"/>
</dbReference>
<dbReference type="Pfam" id="PF10502">
    <property type="entry name" value="Peptidase_S26"/>
    <property type="match status" value="1"/>
</dbReference>
<comment type="catalytic activity">
    <reaction evidence="1 6">
        <text>Cleavage of hydrophobic, N-terminal signal or leader sequences from secreted and periplasmic proteins.</text>
        <dbReference type="EC" id="3.4.21.89"/>
    </reaction>
</comment>
<sequence length="200" mass="22373">MDAKREATAKALEPKRSRARDIVEWVAIIAAAVVFAILLRTYVVEPYEIPSESMINTIQVGDRILGEKITYRTRDPEAGEVVTFLDPEDSSTTLIKRVIATPGQTVDLQNGVVYVDGVAQDEPYVLGKPTDPIERHAETLDGPVSYPYTLGDDEYWVMGDNRTNSLDSRYFGPITRDMITSRAWVTFWPLNDVGVFESGK</sequence>
<keyword evidence="6" id="KW-1133">Transmembrane helix</keyword>
<keyword evidence="6" id="KW-0645">Protease</keyword>
<evidence type="ECO:0000256" key="5">
    <source>
        <dbReference type="ARBA" id="ARBA00022801"/>
    </source>
</evidence>
<dbReference type="Proteomes" id="UP001431693">
    <property type="component" value="Unassembled WGS sequence"/>
</dbReference>
<dbReference type="EC" id="3.4.21.89" evidence="4 6"/>
<reference evidence="8" key="1">
    <citation type="submission" date="2023-05" db="EMBL/GenBank/DDBJ databases">
        <title>[olsenella] sp. nov., isolated from a pig farm feces dump.</title>
        <authorList>
            <person name="Chang Y.-H."/>
        </authorList>
    </citation>
    <scope>NUCLEOTIDE SEQUENCE</scope>
    <source>
        <strain evidence="8">YH-ols2217</strain>
    </source>
</reference>
<evidence type="ECO:0000256" key="4">
    <source>
        <dbReference type="ARBA" id="ARBA00013208"/>
    </source>
</evidence>
<organism evidence="8 9">
    <name type="scientific">Kribbibacterium absianum</name>
    <dbReference type="NCBI Taxonomy" id="3044210"/>
    <lineage>
        <taxon>Bacteria</taxon>
        <taxon>Bacillati</taxon>
        <taxon>Actinomycetota</taxon>
        <taxon>Coriobacteriia</taxon>
        <taxon>Coriobacteriales</taxon>
        <taxon>Kribbibacteriaceae</taxon>
        <taxon>Kribbibacterium</taxon>
    </lineage>
</organism>
<feature type="transmembrane region" description="Helical" evidence="6">
    <location>
        <begin position="22"/>
        <end position="43"/>
    </location>
</feature>
<evidence type="ECO:0000313" key="9">
    <source>
        <dbReference type="Proteomes" id="UP001431693"/>
    </source>
</evidence>
<dbReference type="InterPro" id="IPR019758">
    <property type="entry name" value="Pept_S26A_signal_pept_1_CS"/>
</dbReference>
<dbReference type="InterPro" id="IPR000223">
    <property type="entry name" value="Pept_S26A_signal_pept_1"/>
</dbReference>
<feature type="domain" description="Peptidase S26" evidence="7">
    <location>
        <begin position="23"/>
        <end position="188"/>
    </location>
</feature>
<dbReference type="CDD" id="cd06530">
    <property type="entry name" value="S26_SPase_I"/>
    <property type="match status" value="1"/>
</dbReference>
<comment type="caution">
    <text evidence="8">The sequence shown here is derived from an EMBL/GenBank/DDBJ whole genome shotgun (WGS) entry which is preliminary data.</text>
</comment>
<evidence type="ECO:0000256" key="2">
    <source>
        <dbReference type="ARBA" id="ARBA00004401"/>
    </source>
</evidence>
<dbReference type="PROSITE" id="PS00761">
    <property type="entry name" value="SPASE_I_3"/>
    <property type="match status" value="1"/>
</dbReference>
<evidence type="ECO:0000313" key="8">
    <source>
        <dbReference type="EMBL" id="MDJ1129023.1"/>
    </source>
</evidence>
<comment type="similarity">
    <text evidence="3 6">Belongs to the peptidase S26 family.</text>
</comment>
<dbReference type="NCBIfam" id="TIGR02227">
    <property type="entry name" value="sigpep_I_bact"/>
    <property type="match status" value="1"/>
</dbReference>
<dbReference type="PANTHER" id="PTHR43390">
    <property type="entry name" value="SIGNAL PEPTIDASE I"/>
    <property type="match status" value="1"/>
</dbReference>
<dbReference type="PANTHER" id="PTHR43390:SF1">
    <property type="entry name" value="CHLOROPLAST PROCESSING PEPTIDASE"/>
    <property type="match status" value="1"/>
</dbReference>
<keyword evidence="5 6" id="KW-0378">Hydrolase</keyword>
<gene>
    <name evidence="8" type="primary">lepB</name>
    <name evidence="8" type="ORF">QJ043_02850</name>
</gene>